<accession>A0A9K3GVK1</accession>
<dbReference type="Gramene" id="mRNA:HanXRQr2_Chr17g0807311">
    <property type="protein sequence ID" value="mRNA:HanXRQr2_Chr17g0807311"/>
    <property type="gene ID" value="HanXRQr2_Chr17g0807311"/>
</dbReference>
<keyword evidence="2" id="KW-1185">Reference proteome</keyword>
<evidence type="ECO:0000313" key="1">
    <source>
        <dbReference type="EMBL" id="KAF5755829.1"/>
    </source>
</evidence>
<comment type="caution">
    <text evidence="1">The sequence shown here is derived from an EMBL/GenBank/DDBJ whole genome shotgun (WGS) entry which is preliminary data.</text>
</comment>
<name>A0A9K3GVK1_HELAN</name>
<reference evidence="1" key="1">
    <citation type="journal article" date="2017" name="Nature">
        <title>The sunflower genome provides insights into oil metabolism, flowering and Asterid evolution.</title>
        <authorList>
            <person name="Badouin H."/>
            <person name="Gouzy J."/>
            <person name="Grassa C.J."/>
            <person name="Murat F."/>
            <person name="Staton S.E."/>
            <person name="Cottret L."/>
            <person name="Lelandais-Briere C."/>
            <person name="Owens G.L."/>
            <person name="Carrere S."/>
            <person name="Mayjonade B."/>
            <person name="Legrand L."/>
            <person name="Gill N."/>
            <person name="Kane N.C."/>
            <person name="Bowers J.E."/>
            <person name="Hubner S."/>
            <person name="Bellec A."/>
            <person name="Berard A."/>
            <person name="Berges H."/>
            <person name="Blanchet N."/>
            <person name="Boniface M.C."/>
            <person name="Brunel D."/>
            <person name="Catrice O."/>
            <person name="Chaidir N."/>
            <person name="Claudel C."/>
            <person name="Donnadieu C."/>
            <person name="Faraut T."/>
            <person name="Fievet G."/>
            <person name="Helmstetter N."/>
            <person name="King M."/>
            <person name="Knapp S.J."/>
            <person name="Lai Z."/>
            <person name="Le Paslier M.C."/>
            <person name="Lippi Y."/>
            <person name="Lorenzon L."/>
            <person name="Mandel J.R."/>
            <person name="Marage G."/>
            <person name="Marchand G."/>
            <person name="Marquand E."/>
            <person name="Bret-Mestries E."/>
            <person name="Morien E."/>
            <person name="Nambeesan S."/>
            <person name="Nguyen T."/>
            <person name="Pegot-Espagnet P."/>
            <person name="Pouilly N."/>
            <person name="Raftis F."/>
            <person name="Sallet E."/>
            <person name="Schiex T."/>
            <person name="Thomas J."/>
            <person name="Vandecasteele C."/>
            <person name="Vares D."/>
            <person name="Vear F."/>
            <person name="Vautrin S."/>
            <person name="Crespi M."/>
            <person name="Mangin B."/>
            <person name="Burke J.M."/>
            <person name="Salse J."/>
            <person name="Munos S."/>
            <person name="Vincourt P."/>
            <person name="Rieseberg L.H."/>
            <person name="Langlade N.B."/>
        </authorList>
    </citation>
    <scope>NUCLEOTIDE SEQUENCE</scope>
    <source>
        <tissue evidence="1">Leaves</tissue>
    </source>
</reference>
<organism evidence="1 2">
    <name type="scientific">Helianthus annuus</name>
    <name type="common">Common sunflower</name>
    <dbReference type="NCBI Taxonomy" id="4232"/>
    <lineage>
        <taxon>Eukaryota</taxon>
        <taxon>Viridiplantae</taxon>
        <taxon>Streptophyta</taxon>
        <taxon>Embryophyta</taxon>
        <taxon>Tracheophyta</taxon>
        <taxon>Spermatophyta</taxon>
        <taxon>Magnoliopsida</taxon>
        <taxon>eudicotyledons</taxon>
        <taxon>Gunneridae</taxon>
        <taxon>Pentapetalae</taxon>
        <taxon>asterids</taxon>
        <taxon>campanulids</taxon>
        <taxon>Asterales</taxon>
        <taxon>Asteraceae</taxon>
        <taxon>Asteroideae</taxon>
        <taxon>Heliantheae alliance</taxon>
        <taxon>Heliantheae</taxon>
        <taxon>Helianthus</taxon>
    </lineage>
</organism>
<dbReference type="EMBL" id="MNCJ02000332">
    <property type="protein sequence ID" value="KAF5755829.1"/>
    <property type="molecule type" value="Genomic_DNA"/>
</dbReference>
<reference evidence="1" key="2">
    <citation type="submission" date="2020-06" db="EMBL/GenBank/DDBJ databases">
        <title>Helianthus annuus Genome sequencing and assembly Release 2.</title>
        <authorList>
            <person name="Gouzy J."/>
            <person name="Langlade N."/>
            <person name="Munos S."/>
        </authorList>
    </citation>
    <scope>NUCLEOTIDE SEQUENCE</scope>
    <source>
        <tissue evidence="1">Leaves</tissue>
    </source>
</reference>
<evidence type="ECO:0000313" key="2">
    <source>
        <dbReference type="Proteomes" id="UP000215914"/>
    </source>
</evidence>
<proteinExistence type="predicted"/>
<protein>
    <submittedName>
        <fullName evidence="1">Uncharacterized protein</fullName>
    </submittedName>
</protein>
<dbReference type="Proteomes" id="UP000215914">
    <property type="component" value="Unassembled WGS sequence"/>
</dbReference>
<gene>
    <name evidence="1" type="ORF">HanXRQr2_Chr17g0807311</name>
</gene>
<dbReference type="AlphaFoldDB" id="A0A9K3GVK1"/>
<sequence>MNRNRILNTLDNILWCIGNRNPRSIGGMIMRLKCRTHYGSNFDHLDLLLSGQQPWTYLLTHQLTKSRHLPCHFFAIFSTQQENIRFCSTCATVPSKTGLEFFQMDLCNATFSRFHLF</sequence>